<dbReference type="RefSeq" id="XP_001316797.1">
    <property type="nucleotide sequence ID" value="XM_001316762.1"/>
</dbReference>
<dbReference type="VEuPathDB" id="TrichDB:TVAGG3_0486550"/>
<dbReference type="PANTHER" id="PTHR45661">
    <property type="entry name" value="SURFACE ANTIGEN"/>
    <property type="match status" value="1"/>
</dbReference>
<dbReference type="InterPro" id="IPR026906">
    <property type="entry name" value="LRR_5"/>
</dbReference>
<sequence length="746" mass="83128">MYCNLLSTLIIEPDSKLFWIEDTAFLGTSFTEIYIPKDVSTLDLGAFRSSNVKVINCDPENQWFTFEDGILYNKQRTRFLMKTRNNFTSFTLPELIESIPGSFFANLPLENITFNSRVKSIGGGAFSGSHIGNITIPDIVTSIGNNAFKNCKYLDKVVLGSGITKIPQGCFENSSITNITFIGNITTIESSAFAECVNLKYIKLPKSLKTIGGACFPVDAELDFAEDSNYSFDNQRLLYDSGKTIIYARFSKLESYKILETVKFISAGVFKGISVLKSINFSSNSCLTKIGDDVFAYNINLTNFSFPSSLTEIGYNAFRGCTSLKTIIFPSNSSLTKIGDGAFGDCKKLEDFSFPNNLKIIGGGAFGSCHSLKNISFPDTLVELQVYGCSGSSNLEEVRFGRDIKKIDVAAFYGCGRLHTVIFESKGAQIYSNAFLYCWKLTYVKATNISHVHYEGFQFCGLRSIEFSEAITHIGTNAFKGSSIINITFLGNPPISSIEKIAFQYAYHLTYINLPSSIQSIGLNAFEWTNISSITIPRDTKTISDYAFKSCKNLETFIISDNSSLNSLGFFVFQGCTSIRQFICNESDYFSVGNRALFDKNKTVLVCYPPASPSKFFYIPSTIRNISAGAFLACKNLINILIPDDSVETIYRYAFSDCTSLTHINIPICVQNIEDNAFSNCVSLTCGIDIENKNETFLEHLYTDCHFNRDCIRPCSILTCKKRDHYRYHLSLFTIQLSEGLSLGLF</sequence>
<dbReference type="Proteomes" id="UP000001542">
    <property type="component" value="Unassembled WGS sequence"/>
</dbReference>
<dbReference type="STRING" id="5722.A2ERX9"/>
<proteinExistence type="predicted"/>
<dbReference type="InParanoid" id="A2ERX9"/>
<dbReference type="KEGG" id="tva:4762437"/>
<dbReference type="AlphaFoldDB" id="A2ERX9"/>
<dbReference type="Pfam" id="PF13306">
    <property type="entry name" value="LRR_5"/>
    <property type="match status" value="5"/>
</dbReference>
<dbReference type="Gene3D" id="3.80.10.10">
    <property type="entry name" value="Ribonuclease Inhibitor"/>
    <property type="match status" value="3"/>
</dbReference>
<evidence type="ECO:0000313" key="1">
    <source>
        <dbReference type="EMBL" id="EAY04574.1"/>
    </source>
</evidence>
<dbReference type="VEuPathDB" id="TrichDB:TVAG_233100"/>
<dbReference type="EMBL" id="DS113471">
    <property type="protein sequence ID" value="EAY04574.1"/>
    <property type="molecule type" value="Genomic_DNA"/>
</dbReference>
<name>A2ERX9_TRIV3</name>
<dbReference type="PANTHER" id="PTHR45661:SF3">
    <property type="entry name" value="IG-LIKE DOMAIN-CONTAINING PROTEIN"/>
    <property type="match status" value="1"/>
</dbReference>
<accession>A2ERX9</accession>
<keyword evidence="2" id="KW-1185">Reference proteome</keyword>
<reference evidence="1" key="1">
    <citation type="submission" date="2006-10" db="EMBL/GenBank/DDBJ databases">
        <authorList>
            <person name="Amadeo P."/>
            <person name="Zhao Q."/>
            <person name="Wortman J."/>
            <person name="Fraser-Liggett C."/>
            <person name="Carlton J."/>
        </authorList>
    </citation>
    <scope>NUCLEOTIDE SEQUENCE</scope>
    <source>
        <strain evidence="1">G3</strain>
    </source>
</reference>
<protein>
    <submittedName>
        <fullName evidence="1">Surface antigen BspA-like</fullName>
    </submittedName>
</protein>
<reference evidence="1" key="2">
    <citation type="journal article" date="2007" name="Science">
        <title>Draft genome sequence of the sexually transmitted pathogen Trichomonas vaginalis.</title>
        <authorList>
            <person name="Carlton J.M."/>
            <person name="Hirt R.P."/>
            <person name="Silva J.C."/>
            <person name="Delcher A.L."/>
            <person name="Schatz M."/>
            <person name="Zhao Q."/>
            <person name="Wortman J.R."/>
            <person name="Bidwell S.L."/>
            <person name="Alsmark U.C.M."/>
            <person name="Besteiro S."/>
            <person name="Sicheritz-Ponten T."/>
            <person name="Noel C.J."/>
            <person name="Dacks J.B."/>
            <person name="Foster P.G."/>
            <person name="Simillion C."/>
            <person name="Van de Peer Y."/>
            <person name="Miranda-Saavedra D."/>
            <person name="Barton G.J."/>
            <person name="Westrop G.D."/>
            <person name="Mueller S."/>
            <person name="Dessi D."/>
            <person name="Fiori P.L."/>
            <person name="Ren Q."/>
            <person name="Paulsen I."/>
            <person name="Zhang H."/>
            <person name="Bastida-Corcuera F.D."/>
            <person name="Simoes-Barbosa A."/>
            <person name="Brown M.T."/>
            <person name="Hayes R.D."/>
            <person name="Mukherjee M."/>
            <person name="Okumura C.Y."/>
            <person name="Schneider R."/>
            <person name="Smith A.J."/>
            <person name="Vanacova S."/>
            <person name="Villalvazo M."/>
            <person name="Haas B.J."/>
            <person name="Pertea M."/>
            <person name="Feldblyum T.V."/>
            <person name="Utterback T.R."/>
            <person name="Shu C.L."/>
            <person name="Osoegawa K."/>
            <person name="de Jong P.J."/>
            <person name="Hrdy I."/>
            <person name="Horvathova L."/>
            <person name="Zubacova Z."/>
            <person name="Dolezal P."/>
            <person name="Malik S.B."/>
            <person name="Logsdon J.M. Jr."/>
            <person name="Henze K."/>
            <person name="Gupta A."/>
            <person name="Wang C.C."/>
            <person name="Dunne R.L."/>
            <person name="Upcroft J.A."/>
            <person name="Upcroft P."/>
            <person name="White O."/>
            <person name="Salzberg S.L."/>
            <person name="Tang P."/>
            <person name="Chiu C.-H."/>
            <person name="Lee Y.-S."/>
            <person name="Embley T.M."/>
            <person name="Coombs G.H."/>
            <person name="Mottram J.C."/>
            <person name="Tachezy J."/>
            <person name="Fraser-Liggett C.M."/>
            <person name="Johnson P.J."/>
        </authorList>
    </citation>
    <scope>NUCLEOTIDE SEQUENCE [LARGE SCALE GENOMIC DNA]</scope>
    <source>
        <strain evidence="1">G3</strain>
    </source>
</reference>
<dbReference type="InterPro" id="IPR032675">
    <property type="entry name" value="LRR_dom_sf"/>
</dbReference>
<gene>
    <name evidence="1" type="ORF">TVAG_233100</name>
</gene>
<dbReference type="SMR" id="A2ERX9"/>
<organism evidence="1 2">
    <name type="scientific">Trichomonas vaginalis (strain ATCC PRA-98 / G3)</name>
    <dbReference type="NCBI Taxonomy" id="412133"/>
    <lineage>
        <taxon>Eukaryota</taxon>
        <taxon>Metamonada</taxon>
        <taxon>Parabasalia</taxon>
        <taxon>Trichomonadida</taxon>
        <taxon>Trichomonadidae</taxon>
        <taxon>Trichomonas</taxon>
    </lineage>
</organism>
<dbReference type="InterPro" id="IPR053139">
    <property type="entry name" value="Surface_bspA-like"/>
</dbReference>
<evidence type="ECO:0000313" key="2">
    <source>
        <dbReference type="Proteomes" id="UP000001542"/>
    </source>
</evidence>
<dbReference type="SUPFAM" id="SSF52058">
    <property type="entry name" value="L domain-like"/>
    <property type="match status" value="3"/>
</dbReference>